<evidence type="ECO:0000256" key="2">
    <source>
        <dbReference type="SAM" id="SignalP"/>
    </source>
</evidence>
<feature type="signal peptide" evidence="2">
    <location>
        <begin position="1"/>
        <end position="20"/>
    </location>
</feature>
<dbReference type="Proteomes" id="UP001355206">
    <property type="component" value="Unassembled WGS sequence"/>
</dbReference>
<gene>
    <name evidence="3" type="ORF">MOTC310_13605</name>
</gene>
<reference evidence="3 4" key="1">
    <citation type="journal article" date="2012" name="Genet. Mol. Biol.">
        <title>Analysis of 16S rRNA and mxaF genes revealing insights into Methylobacterium niche-specific plant association.</title>
        <authorList>
            <person name="Dourado M.N."/>
            <person name="Andreote F.D."/>
            <person name="Dini-Andreote F."/>
            <person name="Conti R."/>
            <person name="Araujo J.M."/>
            <person name="Araujo W.L."/>
        </authorList>
    </citation>
    <scope>NUCLEOTIDE SEQUENCE [LARGE SCALE GENOMIC DNA]</scope>
    <source>
        <strain evidence="3 4">TC3-10</strain>
    </source>
</reference>
<evidence type="ECO:0000256" key="1">
    <source>
        <dbReference type="SAM" id="MobiDB-lite"/>
    </source>
</evidence>
<name>A0ABU7TQC5_9HYPH</name>
<feature type="chain" id="PRO_5046512656" evidence="2">
    <location>
        <begin position="21"/>
        <end position="89"/>
    </location>
</feature>
<organism evidence="3 4">
    <name type="scientific">Methylobacterium oryzae</name>
    <dbReference type="NCBI Taxonomy" id="334852"/>
    <lineage>
        <taxon>Bacteria</taxon>
        <taxon>Pseudomonadati</taxon>
        <taxon>Pseudomonadota</taxon>
        <taxon>Alphaproteobacteria</taxon>
        <taxon>Hyphomicrobiales</taxon>
        <taxon>Methylobacteriaceae</taxon>
        <taxon>Methylobacterium</taxon>
    </lineage>
</organism>
<accession>A0ABU7TQC5</accession>
<feature type="compositionally biased region" description="Low complexity" evidence="1">
    <location>
        <begin position="63"/>
        <end position="73"/>
    </location>
</feature>
<sequence length="89" mass="8536">MTRTLLASLLALATVAPASAQVEARPVAPAPGAPGVVSQQSDATGNEAAVTYSPTGRPADTISNNSAAAGNANQPSRVAPQGGGGGGNR</sequence>
<keyword evidence="4" id="KW-1185">Reference proteome</keyword>
<feature type="compositionally biased region" description="Low complexity" evidence="1">
    <location>
        <begin position="18"/>
        <end position="27"/>
    </location>
</feature>
<evidence type="ECO:0000313" key="4">
    <source>
        <dbReference type="Proteomes" id="UP001355206"/>
    </source>
</evidence>
<protein>
    <submittedName>
        <fullName evidence="3">Uncharacterized protein</fullName>
    </submittedName>
</protein>
<keyword evidence="2" id="KW-0732">Signal</keyword>
<evidence type="ECO:0000313" key="3">
    <source>
        <dbReference type="EMBL" id="MEE7491450.1"/>
    </source>
</evidence>
<comment type="caution">
    <text evidence="3">The sequence shown here is derived from an EMBL/GenBank/DDBJ whole genome shotgun (WGS) entry which is preliminary data.</text>
</comment>
<feature type="region of interest" description="Disordered" evidence="1">
    <location>
        <begin position="18"/>
        <end position="89"/>
    </location>
</feature>
<dbReference type="RefSeq" id="WP_331293359.1">
    <property type="nucleotide sequence ID" value="NZ_MLBR01000026.1"/>
</dbReference>
<dbReference type="EMBL" id="MLCA01000006">
    <property type="protein sequence ID" value="MEE7491450.1"/>
    <property type="molecule type" value="Genomic_DNA"/>
</dbReference>
<proteinExistence type="predicted"/>